<evidence type="ECO:0000256" key="4">
    <source>
        <dbReference type="SAM" id="MobiDB-lite"/>
    </source>
</evidence>
<dbReference type="GO" id="GO:0016787">
    <property type="term" value="F:hydrolase activity"/>
    <property type="evidence" value="ECO:0007669"/>
    <property type="project" value="UniProtKB-KW"/>
</dbReference>
<evidence type="ECO:0000256" key="3">
    <source>
        <dbReference type="RuleBase" id="RU361235"/>
    </source>
</evidence>
<evidence type="ECO:0000256" key="1">
    <source>
        <dbReference type="ARBA" id="ARBA00005964"/>
    </source>
</evidence>
<dbReference type="EC" id="3.1.1.-" evidence="3"/>
<proteinExistence type="inferred from homology"/>
<dbReference type="Proteomes" id="UP000466683">
    <property type="component" value="Chromosome"/>
</dbReference>
<keyword evidence="2 3" id="KW-0378">Hydrolase</keyword>
<evidence type="ECO:0000259" key="5">
    <source>
        <dbReference type="Pfam" id="PF00135"/>
    </source>
</evidence>
<evidence type="ECO:0000313" key="6">
    <source>
        <dbReference type="EMBL" id="BBX94576.1"/>
    </source>
</evidence>
<reference evidence="6 7" key="1">
    <citation type="journal article" date="2019" name="Emerg. Microbes Infect.">
        <title>Comprehensive subspecies identification of 175 nontuberculous mycobacteria species based on 7547 genomic profiles.</title>
        <authorList>
            <person name="Matsumoto Y."/>
            <person name="Kinjo T."/>
            <person name="Motooka D."/>
            <person name="Nabeya D."/>
            <person name="Jung N."/>
            <person name="Uechi K."/>
            <person name="Horii T."/>
            <person name="Iida T."/>
            <person name="Fujita J."/>
            <person name="Nakamura S."/>
        </authorList>
    </citation>
    <scope>NUCLEOTIDE SEQUENCE [LARGE SCALE GENOMIC DNA]</scope>
    <source>
        <strain evidence="6 7">JCM 15653</strain>
    </source>
</reference>
<dbReference type="PANTHER" id="PTHR11559">
    <property type="entry name" value="CARBOXYLESTERASE"/>
    <property type="match status" value="1"/>
</dbReference>
<comment type="similarity">
    <text evidence="1 3">Belongs to the type-B carboxylesterase/lipase family.</text>
</comment>
<dbReference type="InterPro" id="IPR029058">
    <property type="entry name" value="AB_hydrolase_fold"/>
</dbReference>
<sequence>MREGNFGDPARTLTAMRSGRGAIALLAVLAMLVAGCVRGGGQALAPPHPLGPTEGHVQGPDPALVRTAAGTLRGTVASDHRLFAGIPYGAAPVGPLRFAAPVAAPGWPGERDATRPGPRCIQDPDSDPERGANTAEDCLNLNVWTPPVSGEKRPVMVWIHGGAFAGGSSGIYDAGRLAAGGDIVVVTINYRLGTLGFLAHPALGIDGNVGNYGLADQQAALRWVRDNIADFGGDPEKVTVAGESAGGMSVCDHLVSPGSAGLFHAAILMSAPCQAQADLAAAAGRSLEYAASAGCPDPATAAICLRALPVDGLRKPVWYFNIGSDELTGPVTGSAAIPQAPLAAFGAGRAEPVPILIGTTRDEFTLFVALRYLRLGQRYVAADYPRLLAETFGADAAAVAAHYPIDRYGGVAQAYSAAVTDGAFACVSDRIAGELSGTGPVYAYEFNDRAAPAPEVMRTLPFPVGASHSLELRYLFDVGGAPPLSPAQQQLSDQMIGYWSAFVRTGDPAVEGQPGWPEFDGAGTPARMSLQADGSRVDNDYAHVHQCPFWAGLKEK</sequence>
<feature type="region of interest" description="Disordered" evidence="4">
    <location>
        <begin position="107"/>
        <end position="134"/>
    </location>
</feature>
<keyword evidence="7" id="KW-1185">Reference proteome</keyword>
<dbReference type="Pfam" id="PF00135">
    <property type="entry name" value="COesterase"/>
    <property type="match status" value="1"/>
</dbReference>
<dbReference type="InterPro" id="IPR050309">
    <property type="entry name" value="Type-B_Carboxylest/Lipase"/>
</dbReference>
<name>A0ABN5ZKB1_9MYCO</name>
<accession>A0ABN5ZKB1</accession>
<evidence type="ECO:0000256" key="2">
    <source>
        <dbReference type="ARBA" id="ARBA00022801"/>
    </source>
</evidence>
<feature type="domain" description="Carboxylesterase type B" evidence="5">
    <location>
        <begin position="63"/>
        <end position="550"/>
    </location>
</feature>
<dbReference type="PROSITE" id="PS00122">
    <property type="entry name" value="CARBOXYLESTERASE_B_1"/>
    <property type="match status" value="1"/>
</dbReference>
<dbReference type="EMBL" id="AP022579">
    <property type="protein sequence ID" value="BBX94576.1"/>
    <property type="molecule type" value="Genomic_DNA"/>
</dbReference>
<dbReference type="InterPro" id="IPR019826">
    <property type="entry name" value="Carboxylesterase_B_AS"/>
</dbReference>
<protein>
    <recommendedName>
        <fullName evidence="3">Carboxylic ester hydrolase</fullName>
        <ecNumber evidence="3">3.1.1.-</ecNumber>
    </recommendedName>
</protein>
<evidence type="ECO:0000313" key="7">
    <source>
        <dbReference type="Proteomes" id="UP000466683"/>
    </source>
</evidence>
<organism evidence="6 7">
    <name type="scientific">Mycolicibacterium boenickei</name>
    <dbReference type="NCBI Taxonomy" id="146017"/>
    <lineage>
        <taxon>Bacteria</taxon>
        <taxon>Bacillati</taxon>
        <taxon>Actinomycetota</taxon>
        <taxon>Actinomycetes</taxon>
        <taxon>Mycobacteriales</taxon>
        <taxon>Mycobacteriaceae</taxon>
        <taxon>Mycolicibacterium</taxon>
    </lineage>
</organism>
<dbReference type="InterPro" id="IPR002018">
    <property type="entry name" value="CarbesteraseB"/>
</dbReference>
<dbReference type="Gene3D" id="3.40.50.1820">
    <property type="entry name" value="alpha/beta hydrolase"/>
    <property type="match status" value="1"/>
</dbReference>
<dbReference type="SUPFAM" id="SSF53474">
    <property type="entry name" value="alpha/beta-Hydrolases"/>
    <property type="match status" value="1"/>
</dbReference>
<gene>
    <name evidence="6" type="ORF">MBOE_62250</name>
</gene>